<dbReference type="InterPro" id="IPR019844">
    <property type="entry name" value="CSD_CS"/>
</dbReference>
<evidence type="ECO:0000256" key="3">
    <source>
        <dbReference type="SAM" id="Phobius"/>
    </source>
</evidence>
<dbReference type="Pfam" id="PF06961">
    <property type="entry name" value="DUF1294"/>
    <property type="match status" value="1"/>
</dbReference>
<dbReference type="CDD" id="cd04458">
    <property type="entry name" value="CSP_CDS"/>
    <property type="match status" value="1"/>
</dbReference>
<organism evidence="5 6">
    <name type="scientific">Methylovulum psychrotolerans</name>
    <dbReference type="NCBI Taxonomy" id="1704499"/>
    <lineage>
        <taxon>Bacteria</taxon>
        <taxon>Pseudomonadati</taxon>
        <taxon>Pseudomonadota</taxon>
        <taxon>Gammaproteobacteria</taxon>
        <taxon>Methylococcales</taxon>
        <taxon>Methylococcaceae</taxon>
        <taxon>Methylovulum</taxon>
    </lineage>
</organism>
<evidence type="ECO:0000256" key="2">
    <source>
        <dbReference type="RuleBase" id="RU000408"/>
    </source>
</evidence>
<dbReference type="SUPFAM" id="SSF50249">
    <property type="entry name" value="Nucleic acid-binding proteins"/>
    <property type="match status" value="1"/>
</dbReference>
<dbReference type="InterPro" id="IPR012340">
    <property type="entry name" value="NA-bd_OB-fold"/>
</dbReference>
<evidence type="ECO:0000259" key="4">
    <source>
        <dbReference type="PROSITE" id="PS51857"/>
    </source>
</evidence>
<feature type="transmembrane region" description="Helical" evidence="3">
    <location>
        <begin position="171"/>
        <end position="190"/>
    </location>
</feature>
<dbReference type="Pfam" id="PF00313">
    <property type="entry name" value="CSD"/>
    <property type="match status" value="1"/>
</dbReference>
<evidence type="ECO:0000313" key="5">
    <source>
        <dbReference type="EMBL" id="POZ52453.1"/>
    </source>
</evidence>
<dbReference type="PROSITE" id="PS00352">
    <property type="entry name" value="CSD_1"/>
    <property type="match status" value="1"/>
</dbReference>
<name>A0A2S5CNR4_9GAMM</name>
<keyword evidence="3" id="KW-1133">Transmembrane helix</keyword>
<feature type="domain" description="CSD" evidence="4">
    <location>
        <begin position="2"/>
        <end position="67"/>
    </location>
</feature>
<dbReference type="PANTHER" id="PTHR12962">
    <property type="entry name" value="CALCIUM-REGULATED HEAT STABLE PROTEIN CRHSP-24-RELATED"/>
    <property type="match status" value="1"/>
</dbReference>
<sequence>MRYTGQLDTWQDDRGFGFIRPDLGGGRLFVHATAFQNRLRRPAVGDIVSYEIVDDGNGKRQALVVVYAGERLRQVQSSVRPRELMIVGLVAAAFLLAVVWLGRSGQLPWPLVWLYLGASPVAFVMYWLDKSAARRGRWRTQESSLLLCGLVGGWPGAFVAQRLFRHKSAKLPFQLCFWATVLVNIGALGWALSPAGVGKLSVLIAASREALLRMLKLLLILLQ</sequence>
<keyword evidence="1" id="KW-0597">Phosphoprotein</keyword>
<keyword evidence="3" id="KW-0472">Membrane</keyword>
<dbReference type="AlphaFoldDB" id="A0A2S5CNR4"/>
<dbReference type="GO" id="GO:0043488">
    <property type="term" value="P:regulation of mRNA stability"/>
    <property type="evidence" value="ECO:0007669"/>
    <property type="project" value="TreeGrafter"/>
</dbReference>
<gene>
    <name evidence="5" type="ORF">AADEFJLK_01935</name>
</gene>
<dbReference type="GO" id="GO:0003730">
    <property type="term" value="F:mRNA 3'-UTR binding"/>
    <property type="evidence" value="ECO:0007669"/>
    <property type="project" value="TreeGrafter"/>
</dbReference>
<feature type="transmembrane region" description="Helical" evidence="3">
    <location>
        <begin position="107"/>
        <end position="128"/>
    </location>
</feature>
<proteinExistence type="predicted"/>
<feature type="transmembrane region" description="Helical" evidence="3">
    <location>
        <begin position="84"/>
        <end position="101"/>
    </location>
</feature>
<dbReference type="RefSeq" id="WP_103974093.1">
    <property type="nucleotide sequence ID" value="NZ_PGFZ01000003.1"/>
</dbReference>
<reference evidence="5 6" key="1">
    <citation type="submission" date="2017-11" db="EMBL/GenBank/DDBJ databases">
        <title>Draft Genome Sequence of Methylobacter psychrotolerans Sph1T, an Obligate Methanotroph from Low-Temperature Environments.</title>
        <authorList>
            <person name="Oshkin I.Y."/>
            <person name="Miroshnikov K."/>
            <person name="Belova S.E."/>
            <person name="Korzhenkov A."/>
            <person name="Toshchakov S.V."/>
            <person name="Dedysh S.N."/>
        </authorList>
    </citation>
    <scope>NUCLEOTIDE SEQUENCE [LARGE SCALE GENOMIC DNA]</scope>
    <source>
        <strain evidence="5 6">Sph1</strain>
    </source>
</reference>
<accession>A0A2S5CNR4</accession>
<dbReference type="InterPro" id="IPR011129">
    <property type="entry name" value="CSD"/>
</dbReference>
<dbReference type="InterPro" id="IPR010718">
    <property type="entry name" value="DUF1294"/>
</dbReference>
<evidence type="ECO:0000256" key="1">
    <source>
        <dbReference type="ARBA" id="ARBA00022553"/>
    </source>
</evidence>
<dbReference type="InterPro" id="IPR002059">
    <property type="entry name" value="CSP_DNA-bd"/>
</dbReference>
<dbReference type="Proteomes" id="UP000237423">
    <property type="component" value="Unassembled WGS sequence"/>
</dbReference>
<comment type="caution">
    <text evidence="5">The sequence shown here is derived from an EMBL/GenBank/DDBJ whole genome shotgun (WGS) entry which is preliminary data.</text>
</comment>
<dbReference type="EMBL" id="PGFZ01000003">
    <property type="protein sequence ID" value="POZ52453.1"/>
    <property type="molecule type" value="Genomic_DNA"/>
</dbReference>
<dbReference type="PROSITE" id="PS51857">
    <property type="entry name" value="CSD_2"/>
    <property type="match status" value="1"/>
</dbReference>
<evidence type="ECO:0000313" key="6">
    <source>
        <dbReference type="Proteomes" id="UP000237423"/>
    </source>
</evidence>
<dbReference type="Gene3D" id="2.40.50.140">
    <property type="entry name" value="Nucleic acid-binding proteins"/>
    <property type="match status" value="1"/>
</dbReference>
<dbReference type="InterPro" id="IPR052069">
    <property type="entry name" value="Ca-reg_mRNA-binding_domain"/>
</dbReference>
<keyword evidence="3" id="KW-0812">Transmembrane</keyword>
<dbReference type="SMART" id="SM00357">
    <property type="entry name" value="CSP"/>
    <property type="match status" value="1"/>
</dbReference>
<protein>
    <recommendedName>
        <fullName evidence="4">CSD domain-containing protein</fullName>
    </recommendedName>
</protein>
<comment type="subcellular location">
    <subcellularLocation>
        <location evidence="2">Cytoplasm</location>
    </subcellularLocation>
</comment>
<dbReference type="PANTHER" id="PTHR12962:SF1">
    <property type="entry name" value="COLD SHOCK DOMAIN-CONTAINING PROTEIN CG9705"/>
    <property type="match status" value="1"/>
</dbReference>
<dbReference type="GO" id="GO:0005829">
    <property type="term" value="C:cytosol"/>
    <property type="evidence" value="ECO:0007669"/>
    <property type="project" value="UniProtKB-ARBA"/>
</dbReference>